<keyword evidence="2" id="KW-0547">Nucleotide-binding</keyword>
<evidence type="ECO:0000256" key="1">
    <source>
        <dbReference type="ARBA" id="ARBA00012552"/>
    </source>
</evidence>
<protein>
    <recommendedName>
        <fullName evidence="1">RNA helicase</fullName>
        <ecNumber evidence="1">3.6.4.13</ecNumber>
    </recommendedName>
</protein>
<dbReference type="EMBL" id="GDID01000045">
    <property type="protein sequence ID" value="JAP96561.1"/>
    <property type="molecule type" value="Transcribed_RNA"/>
</dbReference>
<feature type="domain" description="Helicase C-terminal" evidence="11">
    <location>
        <begin position="217"/>
        <end position="375"/>
    </location>
</feature>
<dbReference type="GO" id="GO:0003723">
    <property type="term" value="F:RNA binding"/>
    <property type="evidence" value="ECO:0007669"/>
    <property type="project" value="UniProtKB-KW"/>
</dbReference>
<dbReference type="GO" id="GO:0005524">
    <property type="term" value="F:ATP binding"/>
    <property type="evidence" value="ECO:0007669"/>
    <property type="project" value="UniProtKB-KW"/>
</dbReference>
<dbReference type="InterPro" id="IPR044742">
    <property type="entry name" value="DEAD/DEAH_RhlB"/>
</dbReference>
<sequence>SILVDGRIADILRKMNLATPLEQQIQSINALVQQKDLLLSTKTGSGKTISYLIPAIQQLLQQKTANNASKALRVVILEPTQELCAQTLDLAQTLAKQIQKYGFSIQCGQEPSAELMVTTPNALISSKPDLNSLQFFVIDEADMMFGFDMRSKLEQILHLIPQNIQKVLCSATLSPEIESFSQLMLSNQVVVTEQEKPVDNVFKYFTFSKEIDKFYYLYAFFMLKIIKQRTIIYTSRINEAFRCKLFLEKFGVKALMFTSSLPLEQRQAQLQKFNLGVSNLMIITQDQEEAGVVRGVDFENVELILTLQFPLTVQEFQHLCGRAGRCGNVKTIISLVIDIDESCQSSQLKGDFKLQNEFLQQCVLKNIEFQFEEIDLQLLEKEFGYRVSDVFQQLNDAEIKKYRTNQLKQLVMENQQLKQYLSQHEREKQLMKQKQIMKSAGIQVIPAYLKMAAEKVKQSCTLVLEEQKVVKNISYQKRGALLRK</sequence>
<dbReference type="InterPro" id="IPR027417">
    <property type="entry name" value="P-loop_NTPase"/>
</dbReference>
<evidence type="ECO:0000259" key="10">
    <source>
        <dbReference type="PROSITE" id="PS51192"/>
    </source>
</evidence>
<dbReference type="AlphaFoldDB" id="A0A146KMM4"/>
<dbReference type="SMART" id="SM00487">
    <property type="entry name" value="DEXDc"/>
    <property type="match status" value="1"/>
</dbReference>
<keyword evidence="5" id="KW-0067">ATP-binding</keyword>
<comment type="similarity">
    <text evidence="7">Belongs to the DEAD box helicase family. DDX56/DBP9 subfamily.</text>
</comment>
<dbReference type="Pfam" id="PF00271">
    <property type="entry name" value="Helicase_C"/>
    <property type="match status" value="1"/>
</dbReference>
<dbReference type="InterPro" id="IPR014001">
    <property type="entry name" value="Helicase_ATP-bd"/>
</dbReference>
<dbReference type="PANTHER" id="PTHR47959">
    <property type="entry name" value="ATP-DEPENDENT RNA HELICASE RHLE-RELATED"/>
    <property type="match status" value="1"/>
</dbReference>
<dbReference type="InterPro" id="IPR050079">
    <property type="entry name" value="DEAD_box_RNA_helicase"/>
</dbReference>
<comment type="catalytic activity">
    <reaction evidence="8">
        <text>ATP + H2O = ADP + phosphate + H(+)</text>
        <dbReference type="Rhea" id="RHEA:13065"/>
        <dbReference type="ChEBI" id="CHEBI:15377"/>
        <dbReference type="ChEBI" id="CHEBI:15378"/>
        <dbReference type="ChEBI" id="CHEBI:30616"/>
        <dbReference type="ChEBI" id="CHEBI:43474"/>
        <dbReference type="ChEBI" id="CHEBI:456216"/>
        <dbReference type="EC" id="3.6.4.13"/>
    </reaction>
</comment>
<dbReference type="SUPFAM" id="SSF52540">
    <property type="entry name" value="P-loop containing nucleoside triphosphate hydrolases"/>
    <property type="match status" value="1"/>
</dbReference>
<organism evidence="12">
    <name type="scientific">Trepomonas sp. PC1</name>
    <dbReference type="NCBI Taxonomy" id="1076344"/>
    <lineage>
        <taxon>Eukaryota</taxon>
        <taxon>Metamonada</taxon>
        <taxon>Diplomonadida</taxon>
        <taxon>Hexamitidae</taxon>
        <taxon>Hexamitinae</taxon>
        <taxon>Trepomonas</taxon>
    </lineage>
</organism>
<dbReference type="EC" id="3.6.4.13" evidence="1"/>
<dbReference type="SMART" id="SM00490">
    <property type="entry name" value="HELICc"/>
    <property type="match status" value="1"/>
</dbReference>
<feature type="coiled-coil region" evidence="9">
    <location>
        <begin position="407"/>
        <end position="434"/>
    </location>
</feature>
<accession>A0A146KMM4</accession>
<dbReference type="InterPro" id="IPR011545">
    <property type="entry name" value="DEAD/DEAH_box_helicase_dom"/>
</dbReference>
<feature type="domain" description="Helicase ATP-binding" evidence="10">
    <location>
        <begin position="28"/>
        <end position="191"/>
    </location>
</feature>
<dbReference type="Gene3D" id="3.40.50.300">
    <property type="entry name" value="P-loop containing nucleotide triphosphate hydrolases"/>
    <property type="match status" value="2"/>
</dbReference>
<reference evidence="12" key="1">
    <citation type="submission" date="2015-07" db="EMBL/GenBank/DDBJ databases">
        <title>Adaptation to a free-living lifestyle via gene acquisitions in the diplomonad Trepomonas sp. PC1.</title>
        <authorList>
            <person name="Xu F."/>
            <person name="Jerlstrom-Hultqvist J."/>
            <person name="Kolisko M."/>
            <person name="Simpson A.G.B."/>
            <person name="Roger A.J."/>
            <person name="Svard S.G."/>
            <person name="Andersson J.O."/>
        </authorList>
    </citation>
    <scope>NUCLEOTIDE SEQUENCE</scope>
    <source>
        <strain evidence="12">PC1</strain>
    </source>
</reference>
<dbReference type="CDD" id="cd00268">
    <property type="entry name" value="DEADc"/>
    <property type="match status" value="1"/>
</dbReference>
<dbReference type="PANTHER" id="PTHR47959:SF21">
    <property type="entry name" value="DEAD-BOX HELICASE 56"/>
    <property type="match status" value="1"/>
</dbReference>
<evidence type="ECO:0000259" key="11">
    <source>
        <dbReference type="PROSITE" id="PS51194"/>
    </source>
</evidence>
<dbReference type="PROSITE" id="PS51194">
    <property type="entry name" value="HELICASE_CTER"/>
    <property type="match status" value="1"/>
</dbReference>
<evidence type="ECO:0000256" key="5">
    <source>
        <dbReference type="ARBA" id="ARBA00022840"/>
    </source>
</evidence>
<feature type="non-terminal residue" evidence="12">
    <location>
        <position position="1"/>
    </location>
</feature>
<evidence type="ECO:0000256" key="7">
    <source>
        <dbReference type="ARBA" id="ARBA00038041"/>
    </source>
</evidence>
<evidence type="ECO:0000313" key="12">
    <source>
        <dbReference type="EMBL" id="JAP96561.1"/>
    </source>
</evidence>
<evidence type="ECO:0000256" key="2">
    <source>
        <dbReference type="ARBA" id="ARBA00022741"/>
    </source>
</evidence>
<feature type="non-terminal residue" evidence="12">
    <location>
        <position position="484"/>
    </location>
</feature>
<proteinExistence type="inferred from homology"/>
<dbReference type="PROSITE" id="PS51192">
    <property type="entry name" value="HELICASE_ATP_BIND_1"/>
    <property type="match status" value="1"/>
</dbReference>
<dbReference type="GO" id="GO:0003724">
    <property type="term" value="F:RNA helicase activity"/>
    <property type="evidence" value="ECO:0007669"/>
    <property type="project" value="UniProtKB-EC"/>
</dbReference>
<name>A0A146KMM4_9EUKA</name>
<keyword evidence="9" id="KW-0175">Coiled coil</keyword>
<evidence type="ECO:0000256" key="4">
    <source>
        <dbReference type="ARBA" id="ARBA00022806"/>
    </source>
</evidence>
<gene>
    <name evidence="12" type="ORF">TPC1_10058</name>
</gene>
<evidence type="ECO:0000256" key="3">
    <source>
        <dbReference type="ARBA" id="ARBA00022801"/>
    </source>
</evidence>
<evidence type="ECO:0000256" key="9">
    <source>
        <dbReference type="SAM" id="Coils"/>
    </source>
</evidence>
<dbReference type="InterPro" id="IPR001650">
    <property type="entry name" value="Helicase_C-like"/>
</dbReference>
<dbReference type="GO" id="GO:0005829">
    <property type="term" value="C:cytosol"/>
    <property type="evidence" value="ECO:0007669"/>
    <property type="project" value="TreeGrafter"/>
</dbReference>
<evidence type="ECO:0000256" key="8">
    <source>
        <dbReference type="ARBA" id="ARBA00047984"/>
    </source>
</evidence>
<keyword evidence="6" id="KW-0694">RNA-binding</keyword>
<dbReference type="Pfam" id="PF00270">
    <property type="entry name" value="DEAD"/>
    <property type="match status" value="1"/>
</dbReference>
<evidence type="ECO:0000256" key="6">
    <source>
        <dbReference type="ARBA" id="ARBA00022884"/>
    </source>
</evidence>
<keyword evidence="3" id="KW-0378">Hydrolase</keyword>
<keyword evidence="4 12" id="KW-0347">Helicase</keyword>
<dbReference type="GO" id="GO:0016787">
    <property type="term" value="F:hydrolase activity"/>
    <property type="evidence" value="ECO:0007669"/>
    <property type="project" value="UniProtKB-KW"/>
</dbReference>